<reference evidence="2" key="1">
    <citation type="submission" date="2016-06" db="EMBL/GenBank/DDBJ databases">
        <title>Parallel loss of symbiosis genes in relatives of nitrogen-fixing non-legume Parasponia.</title>
        <authorList>
            <person name="Van Velzen R."/>
            <person name="Holmer R."/>
            <person name="Bu F."/>
            <person name="Rutten L."/>
            <person name="Van Zeijl A."/>
            <person name="Liu W."/>
            <person name="Santuari L."/>
            <person name="Cao Q."/>
            <person name="Sharma T."/>
            <person name="Shen D."/>
            <person name="Roswanjaya Y."/>
            <person name="Wardhani T."/>
            <person name="Kalhor M.S."/>
            <person name="Jansen J."/>
            <person name="Van den Hoogen J."/>
            <person name="Gungor B."/>
            <person name="Hartog M."/>
            <person name="Hontelez J."/>
            <person name="Verver J."/>
            <person name="Yang W.-C."/>
            <person name="Schijlen E."/>
            <person name="Repin R."/>
            <person name="Schilthuizen M."/>
            <person name="Schranz E."/>
            <person name="Heidstra R."/>
            <person name="Miyata K."/>
            <person name="Fedorova E."/>
            <person name="Kohlen W."/>
            <person name="Bisseling T."/>
            <person name="Smit S."/>
            <person name="Geurts R."/>
        </authorList>
    </citation>
    <scope>NUCLEOTIDE SEQUENCE [LARGE SCALE GENOMIC DNA]</scope>
    <source>
        <strain evidence="2">cv. WU1-14</strain>
    </source>
</reference>
<comment type="caution">
    <text evidence="1">The sequence shown here is derived from an EMBL/GenBank/DDBJ whole genome shotgun (WGS) entry which is preliminary data.</text>
</comment>
<protein>
    <recommendedName>
        <fullName evidence="3">RNase H type-1 domain-containing protein</fullName>
    </recommendedName>
</protein>
<gene>
    <name evidence="1" type="ORF">PanWU01x14_178300</name>
</gene>
<dbReference type="AlphaFoldDB" id="A0A2P5C735"/>
<organism evidence="1 2">
    <name type="scientific">Parasponia andersonii</name>
    <name type="common">Sponia andersonii</name>
    <dbReference type="NCBI Taxonomy" id="3476"/>
    <lineage>
        <taxon>Eukaryota</taxon>
        <taxon>Viridiplantae</taxon>
        <taxon>Streptophyta</taxon>
        <taxon>Embryophyta</taxon>
        <taxon>Tracheophyta</taxon>
        <taxon>Spermatophyta</taxon>
        <taxon>Magnoliopsida</taxon>
        <taxon>eudicotyledons</taxon>
        <taxon>Gunneridae</taxon>
        <taxon>Pentapetalae</taxon>
        <taxon>rosids</taxon>
        <taxon>fabids</taxon>
        <taxon>Rosales</taxon>
        <taxon>Cannabaceae</taxon>
        <taxon>Parasponia</taxon>
    </lineage>
</organism>
<keyword evidence="2" id="KW-1185">Reference proteome</keyword>
<dbReference type="EMBL" id="JXTB01000166">
    <property type="protein sequence ID" value="PON56849.1"/>
    <property type="molecule type" value="Genomic_DNA"/>
</dbReference>
<dbReference type="Proteomes" id="UP000237105">
    <property type="component" value="Unassembled WGS sequence"/>
</dbReference>
<accession>A0A2P5C735</accession>
<evidence type="ECO:0000313" key="2">
    <source>
        <dbReference type="Proteomes" id="UP000237105"/>
    </source>
</evidence>
<dbReference type="OrthoDB" id="1193612at2759"/>
<evidence type="ECO:0000313" key="1">
    <source>
        <dbReference type="EMBL" id="PON56849.1"/>
    </source>
</evidence>
<evidence type="ECO:0008006" key="3">
    <source>
        <dbReference type="Google" id="ProtNLM"/>
    </source>
</evidence>
<sequence length="119" mass="13053">MASKAAIKIFSLRMRHFGDVKRDSPHFGVGIVVRDNLGMIVATATRKITGFFSPFIAESRVYSSKGGSSFCVESSLPIWVIETDASNVVKAILTPYELALESFIIADFTFLASTSRENL</sequence>
<name>A0A2P5C735_PARAD</name>
<proteinExistence type="predicted"/>